<dbReference type="AlphaFoldDB" id="A0A2P5BI51"/>
<organism evidence="1 2">
    <name type="scientific">Parasponia andersonii</name>
    <name type="common">Sponia andersonii</name>
    <dbReference type="NCBI Taxonomy" id="3476"/>
    <lineage>
        <taxon>Eukaryota</taxon>
        <taxon>Viridiplantae</taxon>
        <taxon>Streptophyta</taxon>
        <taxon>Embryophyta</taxon>
        <taxon>Tracheophyta</taxon>
        <taxon>Spermatophyta</taxon>
        <taxon>Magnoliopsida</taxon>
        <taxon>eudicotyledons</taxon>
        <taxon>Gunneridae</taxon>
        <taxon>Pentapetalae</taxon>
        <taxon>rosids</taxon>
        <taxon>fabids</taxon>
        <taxon>Rosales</taxon>
        <taxon>Cannabaceae</taxon>
        <taxon>Parasponia</taxon>
    </lineage>
</organism>
<protein>
    <submittedName>
        <fullName evidence="1">Uncharacterized protein</fullName>
    </submittedName>
</protein>
<proteinExistence type="predicted"/>
<reference evidence="2" key="1">
    <citation type="submission" date="2016-06" db="EMBL/GenBank/DDBJ databases">
        <title>Parallel loss of symbiosis genes in relatives of nitrogen-fixing non-legume Parasponia.</title>
        <authorList>
            <person name="Van Velzen R."/>
            <person name="Holmer R."/>
            <person name="Bu F."/>
            <person name="Rutten L."/>
            <person name="Van Zeijl A."/>
            <person name="Liu W."/>
            <person name="Santuari L."/>
            <person name="Cao Q."/>
            <person name="Sharma T."/>
            <person name="Shen D."/>
            <person name="Roswanjaya Y."/>
            <person name="Wardhani T."/>
            <person name="Kalhor M.S."/>
            <person name="Jansen J."/>
            <person name="Van den Hoogen J."/>
            <person name="Gungor B."/>
            <person name="Hartog M."/>
            <person name="Hontelez J."/>
            <person name="Verver J."/>
            <person name="Yang W.-C."/>
            <person name="Schijlen E."/>
            <person name="Repin R."/>
            <person name="Schilthuizen M."/>
            <person name="Schranz E."/>
            <person name="Heidstra R."/>
            <person name="Miyata K."/>
            <person name="Fedorova E."/>
            <person name="Kohlen W."/>
            <person name="Bisseling T."/>
            <person name="Smit S."/>
            <person name="Geurts R."/>
        </authorList>
    </citation>
    <scope>NUCLEOTIDE SEQUENCE [LARGE SCALE GENOMIC DNA]</scope>
    <source>
        <strain evidence="2">cv. WU1-14</strain>
    </source>
</reference>
<evidence type="ECO:0000313" key="2">
    <source>
        <dbReference type="Proteomes" id="UP000237105"/>
    </source>
</evidence>
<sequence length="72" mass="8167">YSYLRPQDHTCGSFRDSVPMWFCLCLDTVRGRMLARDTLSTADLKHCSPLCGTHINPAHHHLRKIIFGGSQP</sequence>
<comment type="caution">
    <text evidence="1">The sequence shown here is derived from an EMBL/GenBank/DDBJ whole genome shotgun (WGS) entry which is preliminary data.</text>
</comment>
<accession>A0A2P5BI51</accession>
<dbReference type="EMBL" id="JXTB01000276">
    <property type="protein sequence ID" value="PON48474.1"/>
    <property type="molecule type" value="Genomic_DNA"/>
</dbReference>
<feature type="non-terminal residue" evidence="1">
    <location>
        <position position="1"/>
    </location>
</feature>
<name>A0A2P5BI51_PARAD</name>
<keyword evidence="2" id="KW-1185">Reference proteome</keyword>
<gene>
    <name evidence="1" type="ORF">PanWU01x14_236690</name>
</gene>
<dbReference type="Proteomes" id="UP000237105">
    <property type="component" value="Unassembled WGS sequence"/>
</dbReference>
<evidence type="ECO:0000313" key="1">
    <source>
        <dbReference type="EMBL" id="PON48474.1"/>
    </source>
</evidence>